<proteinExistence type="predicted"/>
<name>A0A2T3A284_9PEZI</name>
<accession>A0A2T3A284</accession>
<evidence type="ECO:0000313" key="3">
    <source>
        <dbReference type="Proteomes" id="UP000241462"/>
    </source>
</evidence>
<dbReference type="InParanoid" id="A0A2T3A284"/>
<gene>
    <name evidence="2" type="ORF">BD289DRAFT_35174</name>
</gene>
<protein>
    <submittedName>
        <fullName evidence="2">Uncharacterized protein</fullName>
    </submittedName>
</protein>
<dbReference type="EMBL" id="KZ678499">
    <property type="protein sequence ID" value="PSR81534.1"/>
    <property type="molecule type" value="Genomic_DNA"/>
</dbReference>
<feature type="region of interest" description="Disordered" evidence="1">
    <location>
        <begin position="1"/>
        <end position="39"/>
    </location>
</feature>
<sequence length="165" mass="17812">MSEVPQRAVRKQRRGGGGGAQPYNQPIPPSKVPSPPPKQSSCMKILDSLPMMRCGWCIETGPEVVWCAVPLFSLNPTSLQQTVMLGYEIPATKRRASCIGLDGGIVLGVGGWLCSVPELGKLKPFGHVCCHACTVTKSTRPQGNERKAKRLGQKSVWACRIGIET</sequence>
<feature type="compositionally biased region" description="Pro residues" evidence="1">
    <location>
        <begin position="25"/>
        <end position="38"/>
    </location>
</feature>
<dbReference type="AlphaFoldDB" id="A0A2T3A284"/>
<organism evidence="2 3">
    <name type="scientific">Coniella lustricola</name>
    <dbReference type="NCBI Taxonomy" id="2025994"/>
    <lineage>
        <taxon>Eukaryota</taxon>
        <taxon>Fungi</taxon>
        <taxon>Dikarya</taxon>
        <taxon>Ascomycota</taxon>
        <taxon>Pezizomycotina</taxon>
        <taxon>Sordariomycetes</taxon>
        <taxon>Sordariomycetidae</taxon>
        <taxon>Diaporthales</taxon>
        <taxon>Schizoparmaceae</taxon>
        <taxon>Coniella</taxon>
    </lineage>
</organism>
<dbReference type="Proteomes" id="UP000241462">
    <property type="component" value="Unassembled WGS sequence"/>
</dbReference>
<keyword evidence="3" id="KW-1185">Reference proteome</keyword>
<evidence type="ECO:0000313" key="2">
    <source>
        <dbReference type="EMBL" id="PSR81534.1"/>
    </source>
</evidence>
<reference evidence="2 3" key="1">
    <citation type="journal article" date="2018" name="Mycol. Prog.">
        <title>Coniella lustricola, a new species from submerged detritus.</title>
        <authorList>
            <person name="Raudabaugh D.B."/>
            <person name="Iturriaga T."/>
            <person name="Carver A."/>
            <person name="Mondo S."/>
            <person name="Pangilinan J."/>
            <person name="Lipzen A."/>
            <person name="He G."/>
            <person name="Amirebrahimi M."/>
            <person name="Grigoriev I.V."/>
            <person name="Miller A.N."/>
        </authorList>
    </citation>
    <scope>NUCLEOTIDE SEQUENCE [LARGE SCALE GENOMIC DNA]</scope>
    <source>
        <strain evidence="2 3">B22-T-1</strain>
    </source>
</reference>
<evidence type="ECO:0000256" key="1">
    <source>
        <dbReference type="SAM" id="MobiDB-lite"/>
    </source>
</evidence>